<keyword evidence="2" id="KW-0812">Transmembrane</keyword>
<dbReference type="RefSeq" id="WP_345408992.1">
    <property type="nucleotide sequence ID" value="NZ_BAAAXS010000001.1"/>
</dbReference>
<reference evidence="3 4" key="1">
    <citation type="submission" date="2024-09" db="EMBL/GenBank/DDBJ databases">
        <authorList>
            <person name="Sun Q."/>
            <person name="Mori K."/>
        </authorList>
    </citation>
    <scope>NUCLEOTIDE SEQUENCE [LARGE SCALE GENOMIC DNA]</scope>
    <source>
        <strain evidence="3 4">JCM 3324</strain>
    </source>
</reference>
<feature type="transmembrane region" description="Helical" evidence="2">
    <location>
        <begin position="226"/>
        <end position="248"/>
    </location>
</feature>
<feature type="transmembrane region" description="Helical" evidence="2">
    <location>
        <begin position="184"/>
        <end position="205"/>
    </location>
</feature>
<gene>
    <name evidence="3" type="ORF">ACFFR3_32065</name>
</gene>
<keyword evidence="2" id="KW-0472">Membrane</keyword>
<evidence type="ECO:0000256" key="1">
    <source>
        <dbReference type="SAM" id="MobiDB-lite"/>
    </source>
</evidence>
<feature type="transmembrane region" description="Helical" evidence="2">
    <location>
        <begin position="120"/>
        <end position="141"/>
    </location>
</feature>
<keyword evidence="2" id="KW-1133">Transmembrane helix</keyword>
<comment type="caution">
    <text evidence="3">The sequence shown here is derived from an EMBL/GenBank/DDBJ whole genome shotgun (WGS) entry which is preliminary data.</text>
</comment>
<protein>
    <submittedName>
        <fullName evidence="3">Uncharacterized protein</fullName>
    </submittedName>
</protein>
<evidence type="ECO:0000256" key="2">
    <source>
        <dbReference type="SAM" id="Phobius"/>
    </source>
</evidence>
<dbReference type="Proteomes" id="UP001589568">
    <property type="component" value="Unassembled WGS sequence"/>
</dbReference>
<proteinExistence type="predicted"/>
<feature type="transmembrane region" description="Helical" evidence="2">
    <location>
        <begin position="153"/>
        <end position="178"/>
    </location>
</feature>
<sequence length="343" mass="36868">MTSDVEQADARKPQPTGEEPASRRTARATEPAPEQPVEEATPRRPAVRTASEQPADGGQEPISARMRQFAEAVGPTTLATAVLIYFGYVATRARFDYFGVSLEMAELSNQSLLLYGLEVVYVPAALMCLGALLVIAVHAAVSRQLARRPGDPLNTFMAAGIALVGVLLVARALIGMFLQDAQTSVVIGTTPLALASGPAALAYGIHVHGRNRGRPLLSPRLARNGVLSVAGLAVAGLFWASTTVAWAYGIGLGEQDAAELPQRAEVVIDVKQELHDVPSGITHTRLRTTGKDPGYEHRYRGFRLLLASGGRLFLVNPRWRLGRDQTIVLPYDNGVRIRLISQP</sequence>
<name>A0ABV5NV91_9ACTN</name>
<accession>A0ABV5NV91</accession>
<feature type="transmembrane region" description="Helical" evidence="2">
    <location>
        <begin position="69"/>
        <end position="88"/>
    </location>
</feature>
<dbReference type="EMBL" id="JBHMCF010000037">
    <property type="protein sequence ID" value="MFB9474157.1"/>
    <property type="molecule type" value="Genomic_DNA"/>
</dbReference>
<evidence type="ECO:0000313" key="3">
    <source>
        <dbReference type="EMBL" id="MFB9474157.1"/>
    </source>
</evidence>
<evidence type="ECO:0000313" key="4">
    <source>
        <dbReference type="Proteomes" id="UP001589568"/>
    </source>
</evidence>
<organism evidence="3 4">
    <name type="scientific">Nonomuraea salmonea</name>
    <dbReference type="NCBI Taxonomy" id="46181"/>
    <lineage>
        <taxon>Bacteria</taxon>
        <taxon>Bacillati</taxon>
        <taxon>Actinomycetota</taxon>
        <taxon>Actinomycetes</taxon>
        <taxon>Streptosporangiales</taxon>
        <taxon>Streptosporangiaceae</taxon>
        <taxon>Nonomuraea</taxon>
    </lineage>
</organism>
<keyword evidence="4" id="KW-1185">Reference proteome</keyword>
<feature type="region of interest" description="Disordered" evidence="1">
    <location>
        <begin position="1"/>
        <end position="60"/>
    </location>
</feature>